<feature type="transmembrane region" description="Helical" evidence="5">
    <location>
        <begin position="142"/>
        <end position="163"/>
    </location>
</feature>
<feature type="transmembrane region" description="Helical" evidence="5">
    <location>
        <begin position="293"/>
        <end position="319"/>
    </location>
</feature>
<feature type="domain" description="Major facilitator superfamily (MFS) profile" evidence="6">
    <location>
        <begin position="16"/>
        <end position="384"/>
    </location>
</feature>
<comment type="caution">
    <text evidence="7">The sequence shown here is derived from an EMBL/GenBank/DDBJ whole genome shotgun (WGS) entry which is preliminary data.</text>
</comment>
<evidence type="ECO:0000256" key="5">
    <source>
        <dbReference type="SAM" id="Phobius"/>
    </source>
</evidence>
<feature type="transmembrane region" description="Helical" evidence="5">
    <location>
        <begin position="331"/>
        <end position="352"/>
    </location>
</feature>
<dbReference type="PANTHER" id="PTHR23531">
    <property type="entry name" value="QUINOLENE RESISTANCE PROTEIN NORA"/>
    <property type="match status" value="1"/>
</dbReference>
<feature type="transmembrane region" description="Helical" evidence="5">
    <location>
        <begin position="51"/>
        <end position="75"/>
    </location>
</feature>
<dbReference type="InterPro" id="IPR011701">
    <property type="entry name" value="MFS"/>
</dbReference>
<proteinExistence type="predicted"/>
<feature type="transmembrane region" description="Helical" evidence="5">
    <location>
        <begin position="237"/>
        <end position="258"/>
    </location>
</feature>
<dbReference type="Proteomes" id="UP001500729">
    <property type="component" value="Unassembled WGS sequence"/>
</dbReference>
<dbReference type="Gene3D" id="1.20.1250.20">
    <property type="entry name" value="MFS general substrate transporter like domains"/>
    <property type="match status" value="1"/>
</dbReference>
<keyword evidence="4 5" id="KW-0472">Membrane</keyword>
<dbReference type="SUPFAM" id="SSF103473">
    <property type="entry name" value="MFS general substrate transporter"/>
    <property type="match status" value="1"/>
</dbReference>
<keyword evidence="8" id="KW-1185">Reference proteome</keyword>
<feature type="transmembrane region" description="Helical" evidence="5">
    <location>
        <begin position="105"/>
        <end position="130"/>
    </location>
</feature>
<comment type="subcellular location">
    <subcellularLocation>
        <location evidence="1">Cell membrane</location>
        <topology evidence="1">Multi-pass membrane protein</topology>
    </subcellularLocation>
</comment>
<dbReference type="RefSeq" id="WP_009946016.1">
    <property type="nucleotide sequence ID" value="NZ_BAAAGS010000018.1"/>
</dbReference>
<evidence type="ECO:0000259" key="6">
    <source>
        <dbReference type="PROSITE" id="PS50850"/>
    </source>
</evidence>
<gene>
    <name evidence="7" type="ORF">GCM10009533_30860</name>
</gene>
<feature type="transmembrane region" description="Helical" evidence="5">
    <location>
        <begin position="211"/>
        <end position="231"/>
    </location>
</feature>
<accession>A0ABN1CYK7</accession>
<dbReference type="Pfam" id="PF07690">
    <property type="entry name" value="MFS_1"/>
    <property type="match status" value="1"/>
</dbReference>
<dbReference type="PANTHER" id="PTHR23531:SF1">
    <property type="entry name" value="QUINOLENE RESISTANCE PROTEIN NORA"/>
    <property type="match status" value="1"/>
</dbReference>
<dbReference type="InterPro" id="IPR052714">
    <property type="entry name" value="MFS_Exporter"/>
</dbReference>
<evidence type="ECO:0000256" key="2">
    <source>
        <dbReference type="ARBA" id="ARBA00022692"/>
    </source>
</evidence>
<dbReference type="PROSITE" id="PS50850">
    <property type="entry name" value="MFS"/>
    <property type="match status" value="1"/>
</dbReference>
<name>A0ABN1CYK7_SACER</name>
<evidence type="ECO:0000313" key="8">
    <source>
        <dbReference type="Proteomes" id="UP001500729"/>
    </source>
</evidence>
<evidence type="ECO:0000256" key="1">
    <source>
        <dbReference type="ARBA" id="ARBA00004651"/>
    </source>
</evidence>
<evidence type="ECO:0000313" key="7">
    <source>
        <dbReference type="EMBL" id="GAA0529446.1"/>
    </source>
</evidence>
<dbReference type="EMBL" id="BAAAGS010000018">
    <property type="protein sequence ID" value="GAA0529446.1"/>
    <property type="molecule type" value="Genomic_DNA"/>
</dbReference>
<sequence>MRVVSDRRAANPLRGRSFLLMLLAVLGGFAGYVLLLPVVPLWAVVGGAGEIAAGATNAVFMLVTVLTQLAMPWLLRRVGHRLALGAGTLLIGLPTPLFAVSQEMWALLAVSGLRGIGFGLLTVAGSALVAELVPVAMRGRAAGLYGLSVGLPNVVFLPAGVWLAQHVGFVPLFWIATALPVAMTAAVFWIAPVRRPEAGPAAARTFPLTLFSPWLVMCVVATAAGGLVAFLPLAITAWAVTPALLSFGLATVAGRWLAGQVGDRFGGGLVVVPSVVLAGAGTAAIALASAGAAAVAIAGAFALGAGFGAVQNVTLVMMFERAESGAASTAWNIAYDAGNGIGAVGFGVLVTATDYPTTFGAMAAVVLAFTSLAIADQRGRARSR</sequence>
<dbReference type="PROSITE" id="PS00217">
    <property type="entry name" value="SUGAR_TRANSPORT_2"/>
    <property type="match status" value="1"/>
</dbReference>
<reference evidence="7 8" key="1">
    <citation type="journal article" date="2019" name="Int. J. Syst. Evol. Microbiol.">
        <title>The Global Catalogue of Microorganisms (GCM) 10K type strain sequencing project: providing services to taxonomists for standard genome sequencing and annotation.</title>
        <authorList>
            <consortium name="The Broad Institute Genomics Platform"/>
            <consortium name="The Broad Institute Genome Sequencing Center for Infectious Disease"/>
            <person name="Wu L."/>
            <person name="Ma J."/>
        </authorList>
    </citation>
    <scope>NUCLEOTIDE SEQUENCE [LARGE SCALE GENOMIC DNA]</scope>
    <source>
        <strain evidence="7 8">JCM 10303</strain>
    </source>
</reference>
<dbReference type="InterPro" id="IPR020846">
    <property type="entry name" value="MFS_dom"/>
</dbReference>
<organism evidence="7 8">
    <name type="scientific">Saccharopolyspora erythraea</name>
    <name type="common">Streptomyces erythraeus</name>
    <dbReference type="NCBI Taxonomy" id="1836"/>
    <lineage>
        <taxon>Bacteria</taxon>
        <taxon>Bacillati</taxon>
        <taxon>Actinomycetota</taxon>
        <taxon>Actinomycetes</taxon>
        <taxon>Pseudonocardiales</taxon>
        <taxon>Pseudonocardiaceae</taxon>
        <taxon>Saccharopolyspora</taxon>
    </lineage>
</organism>
<feature type="transmembrane region" description="Helical" evidence="5">
    <location>
        <begin position="82"/>
        <end position="99"/>
    </location>
</feature>
<feature type="transmembrane region" description="Helical" evidence="5">
    <location>
        <begin position="358"/>
        <end position="375"/>
    </location>
</feature>
<keyword evidence="2 5" id="KW-0812">Transmembrane</keyword>
<evidence type="ECO:0000256" key="3">
    <source>
        <dbReference type="ARBA" id="ARBA00022989"/>
    </source>
</evidence>
<evidence type="ECO:0000256" key="4">
    <source>
        <dbReference type="ARBA" id="ARBA00023136"/>
    </source>
</evidence>
<feature type="transmembrane region" description="Helical" evidence="5">
    <location>
        <begin position="20"/>
        <end position="45"/>
    </location>
</feature>
<dbReference type="InterPro" id="IPR005829">
    <property type="entry name" value="Sugar_transporter_CS"/>
</dbReference>
<feature type="transmembrane region" description="Helical" evidence="5">
    <location>
        <begin position="265"/>
        <end position="287"/>
    </location>
</feature>
<protein>
    <submittedName>
        <fullName evidence="7">MFS transporter</fullName>
    </submittedName>
</protein>
<dbReference type="InterPro" id="IPR036259">
    <property type="entry name" value="MFS_trans_sf"/>
</dbReference>
<keyword evidence="3 5" id="KW-1133">Transmembrane helix</keyword>
<feature type="transmembrane region" description="Helical" evidence="5">
    <location>
        <begin position="169"/>
        <end position="191"/>
    </location>
</feature>